<dbReference type="Gene3D" id="2.60.120.330">
    <property type="entry name" value="B-lactam Antibiotic, Isopenicillin N Synthase, Chain"/>
    <property type="match status" value="1"/>
</dbReference>
<evidence type="ECO:0000256" key="1">
    <source>
        <dbReference type="ARBA" id="ARBA00008056"/>
    </source>
</evidence>
<evidence type="ECO:0000313" key="8">
    <source>
        <dbReference type="RefSeq" id="XP_022149149.1"/>
    </source>
</evidence>
<dbReference type="SUPFAM" id="SSF51197">
    <property type="entry name" value="Clavaminate synthase-like"/>
    <property type="match status" value="1"/>
</dbReference>
<proteinExistence type="inferred from homology"/>
<name>A0A6J1D661_MOMCH</name>
<dbReference type="Pfam" id="PF03171">
    <property type="entry name" value="2OG-FeII_Oxy"/>
    <property type="match status" value="1"/>
</dbReference>
<evidence type="ECO:0000256" key="3">
    <source>
        <dbReference type="ARBA" id="ARBA00022896"/>
    </source>
</evidence>
<dbReference type="FunFam" id="2.60.120.330:FF:000134">
    <property type="entry name" value="Uncharacterized protein"/>
    <property type="match status" value="1"/>
</dbReference>
<feature type="domain" description="Fe2OG dioxygenase" evidence="6">
    <location>
        <begin position="222"/>
        <end position="322"/>
    </location>
</feature>
<dbReference type="PANTHER" id="PTHR47991">
    <property type="entry name" value="OXOGLUTARATE/IRON-DEPENDENT DIOXYGENASE"/>
    <property type="match status" value="1"/>
</dbReference>
<evidence type="ECO:0000256" key="5">
    <source>
        <dbReference type="RuleBase" id="RU003682"/>
    </source>
</evidence>
<keyword evidence="7" id="KW-1185">Reference proteome</keyword>
<keyword evidence="2 5" id="KW-0479">Metal-binding</keyword>
<dbReference type="InterPro" id="IPR026992">
    <property type="entry name" value="DIOX_N"/>
</dbReference>
<dbReference type="Proteomes" id="UP000504603">
    <property type="component" value="Unplaced"/>
</dbReference>
<evidence type="ECO:0000313" key="7">
    <source>
        <dbReference type="Proteomes" id="UP000504603"/>
    </source>
</evidence>
<dbReference type="GeneID" id="111017638"/>
<dbReference type="Pfam" id="PF14226">
    <property type="entry name" value="DIOX_N"/>
    <property type="match status" value="1"/>
</dbReference>
<dbReference type="InterPro" id="IPR044861">
    <property type="entry name" value="IPNS-like_FE2OG_OXY"/>
</dbReference>
<dbReference type="GO" id="GO:0016491">
    <property type="term" value="F:oxidoreductase activity"/>
    <property type="evidence" value="ECO:0007669"/>
    <property type="project" value="UniProtKB-KW"/>
</dbReference>
<evidence type="ECO:0000256" key="4">
    <source>
        <dbReference type="ARBA" id="ARBA00023004"/>
    </source>
</evidence>
<keyword evidence="4 5" id="KW-0408">Iron</keyword>
<keyword evidence="3" id="KW-0847">Vitamin C</keyword>
<dbReference type="KEGG" id="mcha:111017638"/>
<gene>
    <name evidence="8" type="primary">LOC111017638</name>
</gene>
<keyword evidence="5" id="KW-0560">Oxidoreductase</keyword>
<sequence length="373" mass="41898">MPQTLHNNFATNLCPNFLLQKQLPMASPAMASVKTIAQTPNLTSIPSSYVFSADGGAVDAAPQGVEDSIPTVDFSLLTMGTPDQRAEVVDQLGKACQDWGFFMVINHGVAETVMTEMVDICREFFDLEEEEKREYETKHVLDPIRYGTSFNPKMEKVFFWRDYLKIMVHPNFHAPTKPSRFREISEEYCRRVRELARELARGISESLGLEGCTLEKAVNLKSCSQILVGNLYPPCPQAEVAMGLPPHSDHCLLTFILQNKICGLQILHQGKWVNVNPIPNSFLVNTADQLEIFSNGKYKSLLHRAIVNKKATRMSVGIAIGPSLDTVVGPAPELVHQLTNPPLYKHIKYKDYMELVQTNDLQHKSMLDLVRLV</sequence>
<dbReference type="GO" id="GO:0046872">
    <property type="term" value="F:metal ion binding"/>
    <property type="evidence" value="ECO:0007669"/>
    <property type="project" value="UniProtKB-KW"/>
</dbReference>
<accession>A0A6J1D661</accession>
<comment type="similarity">
    <text evidence="1 5">Belongs to the iron/ascorbate-dependent oxidoreductase family.</text>
</comment>
<evidence type="ECO:0000259" key="6">
    <source>
        <dbReference type="PROSITE" id="PS51471"/>
    </source>
</evidence>
<dbReference type="OrthoDB" id="288590at2759"/>
<protein>
    <submittedName>
        <fullName evidence="8">Protein DMR6-LIKE OXYGENASE 1-like</fullName>
    </submittedName>
</protein>
<dbReference type="InterPro" id="IPR005123">
    <property type="entry name" value="Oxoglu/Fe-dep_dioxygenase_dom"/>
</dbReference>
<dbReference type="RefSeq" id="XP_022149149.1">
    <property type="nucleotide sequence ID" value="XM_022293457.1"/>
</dbReference>
<dbReference type="InterPro" id="IPR050295">
    <property type="entry name" value="Plant_2OG-oxidoreductases"/>
</dbReference>
<dbReference type="InterPro" id="IPR027443">
    <property type="entry name" value="IPNS-like_sf"/>
</dbReference>
<dbReference type="PROSITE" id="PS51471">
    <property type="entry name" value="FE2OG_OXY"/>
    <property type="match status" value="1"/>
</dbReference>
<reference evidence="8" key="1">
    <citation type="submission" date="2025-08" db="UniProtKB">
        <authorList>
            <consortium name="RefSeq"/>
        </authorList>
    </citation>
    <scope>IDENTIFICATION</scope>
    <source>
        <strain evidence="8">OHB3-1</strain>
    </source>
</reference>
<evidence type="ECO:0000256" key="2">
    <source>
        <dbReference type="ARBA" id="ARBA00022723"/>
    </source>
</evidence>
<dbReference type="GO" id="GO:0031418">
    <property type="term" value="F:L-ascorbic acid binding"/>
    <property type="evidence" value="ECO:0007669"/>
    <property type="project" value="UniProtKB-KW"/>
</dbReference>
<dbReference type="AlphaFoldDB" id="A0A6J1D661"/>
<organism evidence="7 8">
    <name type="scientific">Momordica charantia</name>
    <name type="common">Bitter gourd</name>
    <name type="synonym">Balsam pear</name>
    <dbReference type="NCBI Taxonomy" id="3673"/>
    <lineage>
        <taxon>Eukaryota</taxon>
        <taxon>Viridiplantae</taxon>
        <taxon>Streptophyta</taxon>
        <taxon>Embryophyta</taxon>
        <taxon>Tracheophyta</taxon>
        <taxon>Spermatophyta</taxon>
        <taxon>Magnoliopsida</taxon>
        <taxon>eudicotyledons</taxon>
        <taxon>Gunneridae</taxon>
        <taxon>Pentapetalae</taxon>
        <taxon>rosids</taxon>
        <taxon>fabids</taxon>
        <taxon>Cucurbitales</taxon>
        <taxon>Cucurbitaceae</taxon>
        <taxon>Momordiceae</taxon>
        <taxon>Momordica</taxon>
    </lineage>
</organism>